<keyword evidence="1" id="KW-0812">Transmembrane</keyword>
<sequence>MRLVSFKKTVNDLLLYEQVSLGKGLIKKGWNEIPEVMGSCVVGLIGLGLTANALYHYYANDGNNRKYKEIYTVYRHDDPRVAKLKE</sequence>
<accession>A0A834HPH1</accession>
<keyword evidence="1" id="KW-1133">Transmembrane helix</keyword>
<keyword evidence="1" id="KW-0472">Membrane</keyword>
<evidence type="ECO:0000256" key="1">
    <source>
        <dbReference type="SAM" id="Phobius"/>
    </source>
</evidence>
<evidence type="ECO:0000313" key="2">
    <source>
        <dbReference type="EMBL" id="KAF7266222.1"/>
    </source>
</evidence>
<dbReference type="Proteomes" id="UP000625711">
    <property type="component" value="Unassembled WGS sequence"/>
</dbReference>
<reference evidence="2" key="1">
    <citation type="submission" date="2020-08" db="EMBL/GenBank/DDBJ databases">
        <title>Genome sequencing and assembly of the red palm weevil Rhynchophorus ferrugineus.</title>
        <authorList>
            <person name="Dias G.B."/>
            <person name="Bergman C.M."/>
            <person name="Manee M."/>
        </authorList>
    </citation>
    <scope>NUCLEOTIDE SEQUENCE</scope>
    <source>
        <strain evidence="2">AA-2017</strain>
        <tissue evidence="2">Whole larva</tissue>
    </source>
</reference>
<proteinExistence type="predicted"/>
<name>A0A834HPH1_RHYFE</name>
<dbReference type="OrthoDB" id="6600151at2759"/>
<evidence type="ECO:0000313" key="3">
    <source>
        <dbReference type="Proteomes" id="UP000625711"/>
    </source>
</evidence>
<dbReference type="EMBL" id="JAACXV010014551">
    <property type="protein sequence ID" value="KAF7266222.1"/>
    <property type="molecule type" value="Genomic_DNA"/>
</dbReference>
<comment type="caution">
    <text evidence="2">The sequence shown here is derived from an EMBL/GenBank/DDBJ whole genome shotgun (WGS) entry which is preliminary data.</text>
</comment>
<keyword evidence="3" id="KW-1185">Reference proteome</keyword>
<gene>
    <name evidence="2" type="ORF">GWI33_020408</name>
</gene>
<feature type="transmembrane region" description="Helical" evidence="1">
    <location>
        <begin position="36"/>
        <end position="58"/>
    </location>
</feature>
<dbReference type="AlphaFoldDB" id="A0A834HPH1"/>
<protein>
    <submittedName>
        <fullName evidence="2">Uncharacterized protein</fullName>
    </submittedName>
</protein>
<organism evidence="2 3">
    <name type="scientific">Rhynchophorus ferrugineus</name>
    <name type="common">Red palm weevil</name>
    <name type="synonym">Curculio ferrugineus</name>
    <dbReference type="NCBI Taxonomy" id="354439"/>
    <lineage>
        <taxon>Eukaryota</taxon>
        <taxon>Metazoa</taxon>
        <taxon>Ecdysozoa</taxon>
        <taxon>Arthropoda</taxon>
        <taxon>Hexapoda</taxon>
        <taxon>Insecta</taxon>
        <taxon>Pterygota</taxon>
        <taxon>Neoptera</taxon>
        <taxon>Endopterygota</taxon>
        <taxon>Coleoptera</taxon>
        <taxon>Polyphaga</taxon>
        <taxon>Cucujiformia</taxon>
        <taxon>Curculionidae</taxon>
        <taxon>Dryophthorinae</taxon>
        <taxon>Rhynchophorus</taxon>
    </lineage>
</organism>